<feature type="region of interest" description="Disordered" evidence="1">
    <location>
        <begin position="279"/>
        <end position="391"/>
    </location>
</feature>
<feature type="compositionally biased region" description="Low complexity" evidence="1">
    <location>
        <begin position="146"/>
        <end position="161"/>
    </location>
</feature>
<proteinExistence type="predicted"/>
<sequence length="604" mass="59634">MGTLQRLAVGTVLLALGVRAQYQYQGCVALSTTKPAAKTDIYPQGPTPCANYCNGLGLPYMGITAQYCSCWATAPSINKTYTNSNNNACSFNCDDPYSSLYCGGIDVVTLNFLYSYYAIPGKAAASSVAPQASSSNPKGGASPTVAGGSTRPAATSASRSASVTLVPVPGSPGSSTLVTVGSSPSTTTAINGPVATMKSLLPAESFVISVERFLRNAGDRVLSYQPAISWLHFTSSNMSFWGIVPPNQVSGTILITVTAGQQTRSLTKRETYTFNIGLVITTPEGSGPPPNGGGGPGGQPPPGPPPPGSPGAGGGGPGGPPPPGPPPPGSPGAGGGGPGGQPPPGPPPPGSPGAGGGGPGGQPPPGPPPPGSPGAGGPGGPGGPFGPGGPNGSLSYTNTVYQDVTSVFTRCPICEAETTVVAWPIGTTCVPAQLFTTPCEVTTTRSFENGECTTEVYTTNRVILYNPAESTTVVSTVQEYTKKVLKTFLVAVTTTVQVAVPTSTAENSPESEGTGASGNSPEAAGPAAPGPVATGATTPQSGGNGSPASGGSQAAPGGNTSPGSGNVQANSPYATAGATRFGSDMLVETFVLLAGMAFGVVLLL</sequence>
<feature type="signal peptide" evidence="2">
    <location>
        <begin position="1"/>
        <end position="20"/>
    </location>
</feature>
<dbReference type="AlphaFoldDB" id="A0A194VDI6"/>
<feature type="compositionally biased region" description="Pro residues" evidence="1">
    <location>
        <begin position="318"/>
        <end position="330"/>
    </location>
</feature>
<feature type="compositionally biased region" description="Pro residues" evidence="1">
    <location>
        <begin position="298"/>
        <end position="309"/>
    </location>
</feature>
<dbReference type="STRING" id="694573.A0A194VDI6"/>
<evidence type="ECO:0000313" key="3">
    <source>
        <dbReference type="EMBL" id="KUI61831.1"/>
    </source>
</evidence>
<feature type="compositionally biased region" description="Pro residues" evidence="1">
    <location>
        <begin position="361"/>
        <end position="372"/>
    </location>
</feature>
<organism evidence="3 4">
    <name type="scientific">Cytospora mali</name>
    <name type="common">Apple Valsa canker fungus</name>
    <name type="synonym">Valsa mali</name>
    <dbReference type="NCBI Taxonomy" id="578113"/>
    <lineage>
        <taxon>Eukaryota</taxon>
        <taxon>Fungi</taxon>
        <taxon>Dikarya</taxon>
        <taxon>Ascomycota</taxon>
        <taxon>Pezizomycotina</taxon>
        <taxon>Sordariomycetes</taxon>
        <taxon>Sordariomycetidae</taxon>
        <taxon>Diaporthales</taxon>
        <taxon>Cytosporaceae</taxon>
        <taxon>Cytospora</taxon>
    </lineage>
</organism>
<feature type="region of interest" description="Disordered" evidence="1">
    <location>
        <begin position="129"/>
        <end position="161"/>
    </location>
</feature>
<evidence type="ECO:0000256" key="1">
    <source>
        <dbReference type="SAM" id="MobiDB-lite"/>
    </source>
</evidence>
<dbReference type="EMBL" id="KN714788">
    <property type="protein sequence ID" value="KUI61831.1"/>
    <property type="molecule type" value="Genomic_DNA"/>
</dbReference>
<protein>
    <recommendedName>
        <fullName evidence="5">WSC domain-containing protein</fullName>
    </recommendedName>
</protein>
<keyword evidence="4" id="KW-1185">Reference proteome</keyword>
<feature type="chain" id="PRO_5008266419" description="WSC domain-containing protein" evidence="2">
    <location>
        <begin position="21"/>
        <end position="604"/>
    </location>
</feature>
<evidence type="ECO:0000313" key="4">
    <source>
        <dbReference type="Proteomes" id="UP000078576"/>
    </source>
</evidence>
<name>A0A194VDI6_CYTMA</name>
<reference evidence="4" key="1">
    <citation type="submission" date="2014-12" db="EMBL/GenBank/DDBJ databases">
        <title>Genome Sequence of Valsa Canker Pathogens Uncovers a Specific Adaption of Colonization on Woody Bark.</title>
        <authorList>
            <person name="Yin Z."/>
            <person name="Liu H."/>
            <person name="Gao X."/>
            <person name="Li Z."/>
            <person name="Song N."/>
            <person name="Ke X."/>
            <person name="Dai Q."/>
            <person name="Wu Y."/>
            <person name="Sun Y."/>
            <person name="Xu J.-R."/>
            <person name="Kang Z.K."/>
            <person name="Wang L."/>
            <person name="Huang L."/>
        </authorList>
    </citation>
    <scope>NUCLEOTIDE SEQUENCE [LARGE SCALE GENOMIC DNA]</scope>
    <source>
        <strain evidence="4">SXYL134</strain>
    </source>
</reference>
<dbReference type="Proteomes" id="UP000078576">
    <property type="component" value="Unassembled WGS sequence"/>
</dbReference>
<dbReference type="OrthoDB" id="5245375at2759"/>
<feature type="compositionally biased region" description="Low complexity" evidence="1">
    <location>
        <begin position="517"/>
        <end position="559"/>
    </location>
</feature>
<feature type="compositionally biased region" description="Polar residues" evidence="1">
    <location>
        <begin position="561"/>
        <end position="571"/>
    </location>
</feature>
<evidence type="ECO:0008006" key="5">
    <source>
        <dbReference type="Google" id="ProtNLM"/>
    </source>
</evidence>
<keyword evidence="2" id="KW-0732">Signal</keyword>
<accession>A0A194VDI6</accession>
<feature type="region of interest" description="Disordered" evidence="1">
    <location>
        <begin position="502"/>
        <end position="571"/>
    </location>
</feature>
<feature type="compositionally biased region" description="Pro residues" evidence="1">
    <location>
        <begin position="340"/>
        <end position="351"/>
    </location>
</feature>
<evidence type="ECO:0000256" key="2">
    <source>
        <dbReference type="SAM" id="SignalP"/>
    </source>
</evidence>
<feature type="compositionally biased region" description="Gly residues" evidence="1">
    <location>
        <begin position="373"/>
        <end position="391"/>
    </location>
</feature>
<gene>
    <name evidence="3" type="ORF">VP1G_08987</name>
</gene>